<reference evidence="1" key="1">
    <citation type="submission" date="2020-07" db="EMBL/GenBank/DDBJ databases">
        <title>Clinical and genomic characterization of carbapenemase-producing Enterobacterales causing secondary infections during the COVID-19 crisis at a New York City hospital.</title>
        <authorList>
            <person name="Gomez-Simmonds A."/>
            <person name="Annavajhala M.K."/>
            <person name="Uhlemann A.-C."/>
        </authorList>
    </citation>
    <scope>NUCLEOTIDE SEQUENCE</scope>
    <source>
        <strain evidence="1">KP1826</strain>
    </source>
</reference>
<evidence type="ECO:0000313" key="1">
    <source>
        <dbReference type="EMBL" id="MBD3722398.1"/>
    </source>
</evidence>
<comment type="caution">
    <text evidence="1">The sequence shown here is derived from an EMBL/GenBank/DDBJ whole genome shotgun (WGS) entry which is preliminary data.</text>
</comment>
<organism evidence="1 2">
    <name type="scientific">Klebsiella pneumoniae</name>
    <dbReference type="NCBI Taxonomy" id="573"/>
    <lineage>
        <taxon>Bacteria</taxon>
        <taxon>Pseudomonadati</taxon>
        <taxon>Pseudomonadota</taxon>
        <taxon>Gammaproteobacteria</taxon>
        <taxon>Enterobacterales</taxon>
        <taxon>Enterobacteriaceae</taxon>
        <taxon>Klebsiella/Raoultella group</taxon>
        <taxon>Klebsiella</taxon>
        <taxon>Klebsiella pneumoniae complex</taxon>
    </lineage>
</organism>
<proteinExistence type="predicted"/>
<sequence length="84" mass="9206">MTNTHETILLKNHCPQSKKGRLLTPSRYGQPKLAAGKKAKVTVRDITVCGFRGWRGGCDGLRSSASFRLILEKAAGFTNFAVKN</sequence>
<evidence type="ECO:0000313" key="2">
    <source>
        <dbReference type="Proteomes" id="UP000598328"/>
    </source>
</evidence>
<protein>
    <submittedName>
        <fullName evidence="1">Uncharacterized protein</fullName>
    </submittedName>
</protein>
<dbReference type="AlphaFoldDB" id="A0A927HVJ0"/>
<accession>A0A927HVJ0</accession>
<name>A0A927HVJ0_KLEPN</name>
<dbReference type="EMBL" id="JACXSV010000009">
    <property type="protein sequence ID" value="MBD3722398.1"/>
    <property type="molecule type" value="Genomic_DNA"/>
</dbReference>
<dbReference type="Proteomes" id="UP000598328">
    <property type="component" value="Unassembled WGS sequence"/>
</dbReference>
<gene>
    <name evidence="1" type="ORF">IE978_11610</name>
</gene>